<dbReference type="InterPro" id="IPR025391">
    <property type="entry name" value="DUF4123"/>
</dbReference>
<gene>
    <name evidence="2" type="ORF">HX829_08440</name>
</gene>
<reference evidence="2 3" key="1">
    <citation type="submission" date="2020-04" db="EMBL/GenBank/DDBJ databases">
        <title>Molecular characterization of pseudomonads from Agaricus bisporus reveal novel blotch 2 pathogens in Western Europe.</title>
        <authorList>
            <person name="Taparia T."/>
            <person name="Krijger M."/>
            <person name="Haynes E."/>
            <person name="Elpinstone J.G."/>
            <person name="Noble R."/>
            <person name="Van Der Wolf J."/>
        </authorList>
    </citation>
    <scope>NUCLEOTIDE SEQUENCE [LARGE SCALE GENOMIC DNA]</scope>
    <source>
        <strain evidence="2 3">F1001</strain>
    </source>
</reference>
<proteinExistence type="predicted"/>
<accession>A0A7Y7WC90</accession>
<name>A0A7Y7WC90_9PSED</name>
<dbReference type="EMBL" id="JACAPU010000011">
    <property type="protein sequence ID" value="NWB46521.1"/>
    <property type="molecule type" value="Genomic_DNA"/>
</dbReference>
<dbReference type="Pfam" id="PF13503">
    <property type="entry name" value="DUF4123"/>
    <property type="match status" value="1"/>
</dbReference>
<protein>
    <submittedName>
        <fullName evidence="2">DUF4123 domain-containing protein</fullName>
    </submittedName>
</protein>
<evidence type="ECO:0000313" key="3">
    <source>
        <dbReference type="Proteomes" id="UP000582981"/>
    </source>
</evidence>
<comment type="caution">
    <text evidence="2">The sequence shown here is derived from an EMBL/GenBank/DDBJ whole genome shotgun (WGS) entry which is preliminary data.</text>
</comment>
<feature type="domain" description="DUF4123" evidence="1">
    <location>
        <begin position="23"/>
        <end position="134"/>
    </location>
</feature>
<evidence type="ECO:0000313" key="2">
    <source>
        <dbReference type="EMBL" id="NWB46521.1"/>
    </source>
</evidence>
<dbReference type="Proteomes" id="UP000582981">
    <property type="component" value="Unassembled WGS sequence"/>
</dbReference>
<dbReference type="AlphaFoldDB" id="A0A7Y7WC90"/>
<sequence>MSSDLLTPERWLAQVPLAPHERLYLVLSDASEAKPLAALRKIGNLLAPLPVWRDTPYADWFEVMPYVLELTAQSPFLSWIADSDCRDWGWLAVSSNTPEQLVAHLRGLTQVKLPTGNPVFFRFWDGRQWLPTLDFLGAEAGDLLPGLSRYLINGQARTLASSVKREAKTYPWWEVPPALLEHLSGASPETLIDNSLQWLSEDHPALYDAVPIPHLRHKIARFLERSAPDPSRQDALLAYLSRELAVGEFLAREANR</sequence>
<evidence type="ECO:0000259" key="1">
    <source>
        <dbReference type="Pfam" id="PF13503"/>
    </source>
</evidence>
<organism evidence="2 3">
    <name type="scientific">Pseudomonas gingeri</name>
    <dbReference type="NCBI Taxonomy" id="117681"/>
    <lineage>
        <taxon>Bacteria</taxon>
        <taxon>Pseudomonadati</taxon>
        <taxon>Pseudomonadota</taxon>
        <taxon>Gammaproteobacteria</taxon>
        <taxon>Pseudomonadales</taxon>
        <taxon>Pseudomonadaceae</taxon>
        <taxon>Pseudomonas</taxon>
    </lineage>
</organism>
<dbReference type="RefSeq" id="WP_177143801.1">
    <property type="nucleotide sequence ID" value="NZ_JACAPU010000011.1"/>
</dbReference>